<dbReference type="RefSeq" id="WP_209736639.1">
    <property type="nucleotide sequence ID" value="NZ_CP072611.1"/>
</dbReference>
<gene>
    <name evidence="2" type="ORF">ACFSKQ_07110</name>
</gene>
<organism evidence="2 3">
    <name type="scientific">Aureimonas populi</name>
    <dbReference type="NCBI Taxonomy" id="1701758"/>
    <lineage>
        <taxon>Bacteria</taxon>
        <taxon>Pseudomonadati</taxon>
        <taxon>Pseudomonadota</taxon>
        <taxon>Alphaproteobacteria</taxon>
        <taxon>Hyphomicrobiales</taxon>
        <taxon>Aurantimonadaceae</taxon>
        <taxon>Aureimonas</taxon>
    </lineage>
</organism>
<protein>
    <submittedName>
        <fullName evidence="2">Uncharacterized protein</fullName>
    </submittedName>
</protein>
<feature type="transmembrane region" description="Helical" evidence="1">
    <location>
        <begin position="6"/>
        <end position="25"/>
    </location>
</feature>
<evidence type="ECO:0000256" key="1">
    <source>
        <dbReference type="SAM" id="Phobius"/>
    </source>
</evidence>
<proteinExistence type="predicted"/>
<comment type="caution">
    <text evidence="2">The sequence shown here is derived from an EMBL/GenBank/DDBJ whole genome shotgun (WGS) entry which is preliminary data.</text>
</comment>
<name>A0ABW5CIV2_9HYPH</name>
<dbReference type="Proteomes" id="UP001597371">
    <property type="component" value="Unassembled WGS sequence"/>
</dbReference>
<accession>A0ABW5CIV2</accession>
<dbReference type="EMBL" id="JBHUIJ010000006">
    <property type="protein sequence ID" value="MFD2237234.1"/>
    <property type="molecule type" value="Genomic_DNA"/>
</dbReference>
<evidence type="ECO:0000313" key="2">
    <source>
        <dbReference type="EMBL" id="MFD2237234.1"/>
    </source>
</evidence>
<sequence>MGRAVGWIIGLVIVVAVAWIAFMMVDVDVTQEGQLPEVSVSGGQMPEADVNVGTVDVGSEQRTVEVPSIEVNPPADN</sequence>
<keyword evidence="3" id="KW-1185">Reference proteome</keyword>
<keyword evidence="1" id="KW-0472">Membrane</keyword>
<evidence type="ECO:0000313" key="3">
    <source>
        <dbReference type="Proteomes" id="UP001597371"/>
    </source>
</evidence>
<reference evidence="3" key="1">
    <citation type="journal article" date="2019" name="Int. J. Syst. Evol. Microbiol.">
        <title>The Global Catalogue of Microorganisms (GCM) 10K type strain sequencing project: providing services to taxonomists for standard genome sequencing and annotation.</title>
        <authorList>
            <consortium name="The Broad Institute Genomics Platform"/>
            <consortium name="The Broad Institute Genome Sequencing Center for Infectious Disease"/>
            <person name="Wu L."/>
            <person name="Ma J."/>
        </authorList>
    </citation>
    <scope>NUCLEOTIDE SEQUENCE [LARGE SCALE GENOMIC DNA]</scope>
    <source>
        <strain evidence="3">ZS-35-S2</strain>
    </source>
</reference>
<keyword evidence="1" id="KW-1133">Transmembrane helix</keyword>
<keyword evidence="1" id="KW-0812">Transmembrane</keyword>